<comment type="caution">
    <text evidence="1">The sequence shown here is derived from an EMBL/GenBank/DDBJ whole genome shotgun (WGS) entry which is preliminary data.</text>
</comment>
<dbReference type="EMBL" id="BMAO01013977">
    <property type="protein sequence ID" value="GFQ92112.1"/>
    <property type="molecule type" value="Genomic_DNA"/>
</dbReference>
<dbReference type="Proteomes" id="UP000887116">
    <property type="component" value="Unassembled WGS sequence"/>
</dbReference>
<evidence type="ECO:0000313" key="1">
    <source>
        <dbReference type="EMBL" id="GFQ92112.1"/>
    </source>
</evidence>
<sequence length="86" mass="9362">MLLVNRNISCSVPKALQSALEKFRKWHMKPQNGETIFPQCSCSLLASPSLSLALFGCPLEVLDGLAGEDFRTPCATRSFGLCVGFL</sequence>
<evidence type="ECO:0000313" key="2">
    <source>
        <dbReference type="Proteomes" id="UP000887116"/>
    </source>
</evidence>
<dbReference type="AlphaFoldDB" id="A0A8X6FZJ9"/>
<protein>
    <submittedName>
        <fullName evidence="1">Uncharacterized protein</fullName>
    </submittedName>
</protein>
<proteinExistence type="predicted"/>
<accession>A0A8X6FZJ9</accession>
<organism evidence="1 2">
    <name type="scientific">Trichonephila clavata</name>
    <name type="common">Joro spider</name>
    <name type="synonym">Nephila clavata</name>
    <dbReference type="NCBI Taxonomy" id="2740835"/>
    <lineage>
        <taxon>Eukaryota</taxon>
        <taxon>Metazoa</taxon>
        <taxon>Ecdysozoa</taxon>
        <taxon>Arthropoda</taxon>
        <taxon>Chelicerata</taxon>
        <taxon>Arachnida</taxon>
        <taxon>Araneae</taxon>
        <taxon>Araneomorphae</taxon>
        <taxon>Entelegynae</taxon>
        <taxon>Araneoidea</taxon>
        <taxon>Nephilidae</taxon>
        <taxon>Trichonephila</taxon>
    </lineage>
</organism>
<reference evidence="1" key="1">
    <citation type="submission" date="2020-07" db="EMBL/GenBank/DDBJ databases">
        <title>Multicomponent nature underlies the extraordinary mechanical properties of spider dragline silk.</title>
        <authorList>
            <person name="Kono N."/>
            <person name="Nakamura H."/>
            <person name="Mori M."/>
            <person name="Yoshida Y."/>
            <person name="Ohtoshi R."/>
            <person name="Malay A.D."/>
            <person name="Moran D.A.P."/>
            <person name="Tomita M."/>
            <person name="Numata K."/>
            <person name="Arakawa K."/>
        </authorList>
    </citation>
    <scope>NUCLEOTIDE SEQUENCE</scope>
</reference>
<gene>
    <name evidence="1" type="ORF">TNCT_570971</name>
</gene>
<name>A0A8X6FZJ9_TRICU</name>
<keyword evidence="2" id="KW-1185">Reference proteome</keyword>